<dbReference type="Proteomes" id="UP000327111">
    <property type="component" value="Unassembled WGS sequence"/>
</dbReference>
<dbReference type="EMBL" id="CABVIF010000003">
    <property type="protein sequence ID" value="VVO81188.1"/>
    <property type="molecule type" value="Genomic_DNA"/>
</dbReference>
<reference evidence="1 2" key="1">
    <citation type="submission" date="2019-09" db="EMBL/GenBank/DDBJ databases">
        <authorList>
            <person name="Chandra G."/>
            <person name="Truman W A."/>
        </authorList>
    </citation>
    <scope>NUCLEOTIDE SEQUENCE [LARGE SCALE GENOMIC DNA]</scope>
    <source>
        <strain evidence="1">PS854</strain>
    </source>
</reference>
<accession>A0A5E7IWS9</accession>
<evidence type="ECO:0000313" key="1">
    <source>
        <dbReference type="EMBL" id="VVO81188.1"/>
    </source>
</evidence>
<proteinExistence type="predicted"/>
<evidence type="ECO:0000313" key="2">
    <source>
        <dbReference type="Proteomes" id="UP000327111"/>
    </source>
</evidence>
<protein>
    <submittedName>
        <fullName evidence="1">Uncharacterized protein</fullName>
    </submittedName>
</protein>
<dbReference type="RefSeq" id="WP_150733238.1">
    <property type="nucleotide sequence ID" value="NZ_CABVIF010000003.1"/>
</dbReference>
<organism evidence="1 2">
    <name type="scientific">Pseudomonas fluorescens</name>
    <dbReference type="NCBI Taxonomy" id="294"/>
    <lineage>
        <taxon>Bacteria</taxon>
        <taxon>Pseudomonadati</taxon>
        <taxon>Pseudomonadota</taxon>
        <taxon>Gammaproteobacteria</taxon>
        <taxon>Pseudomonadales</taxon>
        <taxon>Pseudomonadaceae</taxon>
        <taxon>Pseudomonas</taxon>
    </lineage>
</organism>
<sequence length="143" mass="16171">MKIDHLMNHGVPVQESGVQTLESRVLAAGQDLSETRRPDPEFEHLYQLLLTMEGQGDKTIYDFLRSLRSADGTSAAYPTAQKLMAVTLQVLVRLKEEKLEGSLLFKEMRGANSLAFSMDVFVKAFMKEVFEPMGDEAREKSDW</sequence>
<gene>
    <name evidence="1" type="ORF">PS854_01800</name>
</gene>
<name>A0A5E7IWS9_PSEFL</name>
<dbReference type="AlphaFoldDB" id="A0A5E7IWS9"/>